<feature type="transmembrane region" description="Helical" evidence="6">
    <location>
        <begin position="51"/>
        <end position="69"/>
    </location>
</feature>
<evidence type="ECO:0000256" key="5">
    <source>
        <dbReference type="ARBA" id="ARBA00023136"/>
    </source>
</evidence>
<reference evidence="7" key="1">
    <citation type="submission" date="2019-11" db="EMBL/GenBank/DDBJ databases">
        <authorList>
            <person name="Feng L."/>
        </authorList>
    </citation>
    <scope>NUCLEOTIDE SEQUENCE</scope>
    <source>
        <strain evidence="7">ElimosumLFYP34</strain>
    </source>
</reference>
<evidence type="ECO:0000256" key="4">
    <source>
        <dbReference type="ARBA" id="ARBA00022989"/>
    </source>
</evidence>
<dbReference type="EMBL" id="CACRTR010000023">
    <property type="protein sequence ID" value="VYU75125.1"/>
    <property type="molecule type" value="Genomic_DNA"/>
</dbReference>
<feature type="transmembrane region" description="Helical" evidence="6">
    <location>
        <begin position="243"/>
        <end position="263"/>
    </location>
</feature>
<keyword evidence="2" id="KW-1003">Cell membrane</keyword>
<feature type="transmembrane region" description="Helical" evidence="6">
    <location>
        <begin position="215"/>
        <end position="237"/>
    </location>
</feature>
<dbReference type="PANTHER" id="PTHR30250:SF11">
    <property type="entry name" value="O-ANTIGEN TRANSPORTER-RELATED"/>
    <property type="match status" value="1"/>
</dbReference>
<feature type="transmembrane region" description="Helical" evidence="6">
    <location>
        <begin position="169"/>
        <end position="191"/>
    </location>
</feature>
<keyword evidence="5 6" id="KW-0472">Membrane</keyword>
<keyword evidence="4 6" id="KW-1133">Transmembrane helix</keyword>
<dbReference type="GO" id="GO:0005886">
    <property type="term" value="C:plasma membrane"/>
    <property type="evidence" value="ECO:0007669"/>
    <property type="project" value="UniProtKB-SubCell"/>
</dbReference>
<name>A0A6N3HE95_EUBLI</name>
<feature type="transmembrane region" description="Helical" evidence="6">
    <location>
        <begin position="12"/>
        <end position="31"/>
    </location>
</feature>
<keyword evidence="3 6" id="KW-0812">Transmembrane</keyword>
<feature type="transmembrane region" description="Helical" evidence="6">
    <location>
        <begin position="90"/>
        <end position="110"/>
    </location>
</feature>
<feature type="transmembrane region" description="Helical" evidence="6">
    <location>
        <begin position="351"/>
        <end position="372"/>
    </location>
</feature>
<evidence type="ECO:0000256" key="1">
    <source>
        <dbReference type="ARBA" id="ARBA00004651"/>
    </source>
</evidence>
<dbReference type="InterPro" id="IPR002797">
    <property type="entry name" value="Polysacc_synth"/>
</dbReference>
<feature type="transmembrane region" description="Helical" evidence="6">
    <location>
        <begin position="116"/>
        <end position="135"/>
    </location>
</feature>
<gene>
    <name evidence="7" type="primary">rfbX</name>
    <name evidence="7" type="ORF">ELLFYP34_01197</name>
</gene>
<evidence type="ECO:0000256" key="3">
    <source>
        <dbReference type="ARBA" id="ARBA00022692"/>
    </source>
</evidence>
<feature type="transmembrane region" description="Helical" evidence="6">
    <location>
        <begin position="319"/>
        <end position="339"/>
    </location>
</feature>
<feature type="transmembrane region" description="Helical" evidence="6">
    <location>
        <begin position="283"/>
        <end position="307"/>
    </location>
</feature>
<evidence type="ECO:0000256" key="2">
    <source>
        <dbReference type="ARBA" id="ARBA00022475"/>
    </source>
</evidence>
<dbReference type="AlphaFoldDB" id="A0A6N3HE95"/>
<accession>A0A6N3HE95</accession>
<evidence type="ECO:0000256" key="6">
    <source>
        <dbReference type="SAM" id="Phobius"/>
    </source>
</evidence>
<evidence type="ECO:0000313" key="7">
    <source>
        <dbReference type="EMBL" id="VYU75125.1"/>
    </source>
</evidence>
<comment type="subcellular location">
    <subcellularLocation>
        <location evidence="1">Cell membrane</location>
        <topology evidence="1">Multi-pass membrane protein</topology>
    </subcellularLocation>
</comment>
<feature type="transmembrane region" description="Helical" evidence="6">
    <location>
        <begin position="142"/>
        <end position="163"/>
    </location>
</feature>
<feature type="transmembrane region" description="Helical" evidence="6">
    <location>
        <begin position="378"/>
        <end position="398"/>
    </location>
</feature>
<dbReference type="InterPro" id="IPR050833">
    <property type="entry name" value="Poly_Biosynth_Transport"/>
</dbReference>
<dbReference type="Pfam" id="PF01943">
    <property type="entry name" value="Polysacc_synt"/>
    <property type="match status" value="1"/>
</dbReference>
<sequence length="407" mass="45648">MSKGLIKNTVYLYILTIVKITFPLLTLPYLTRVLSVDTYGLVAYVKAYISYVQLFLDFGFLLSATRVIAEANGNVMEISRSTWDTIIEKLFLGGVAFFVTVIVTYAIPILSENRLFVWLYFVSCIVTVFIPDFLYRGIERMEYAAIPFVCSKLVVLFFTFSIIKSDSDIMFIPILEIGGNFVAATISLLFLKKCGIVLVRGKLQQWIKDIKESSVYFFSNFATTFFGAMTTLIAGVYLSTKDIAFWSLSMQVVTVAKSMYNPITNSIYPYMVLNRDLKLVRKLALLFSIPLALGCIIIMFFGGEIMALIGGKAYYDVGIILKLLLPVFVASFYSMLYGWPVLGAINKVKETTATTLAAAFIQIVCIASIILFNKFSLINLTVCCCVSEIALLLLRLAVFKRNIAKFK</sequence>
<organism evidence="7">
    <name type="scientific">Eubacterium limosum</name>
    <dbReference type="NCBI Taxonomy" id="1736"/>
    <lineage>
        <taxon>Bacteria</taxon>
        <taxon>Bacillati</taxon>
        <taxon>Bacillota</taxon>
        <taxon>Clostridia</taxon>
        <taxon>Eubacteriales</taxon>
        <taxon>Eubacteriaceae</taxon>
        <taxon>Eubacterium</taxon>
    </lineage>
</organism>
<protein>
    <submittedName>
        <fullName evidence="7">O-antigen transporter</fullName>
    </submittedName>
</protein>
<dbReference type="PANTHER" id="PTHR30250">
    <property type="entry name" value="PST FAMILY PREDICTED COLANIC ACID TRANSPORTER"/>
    <property type="match status" value="1"/>
</dbReference>
<proteinExistence type="predicted"/>